<dbReference type="AlphaFoldDB" id="A0A7C2Y0J3"/>
<name>A0A7C2Y0J3_9BACT</name>
<evidence type="ECO:0000313" key="2">
    <source>
        <dbReference type="EMBL" id="HET98699.1"/>
    </source>
</evidence>
<sequence length="533" mass="60286">MNKLKNAKEFLVTPDLAPEYLPEEMSRLGYRVTEERPSISKSRLFDTFDWRLLGSGLLLARGRDGYQLYGADDGREFGRAPGKGGGHKFSHDFPAGPLREALTPVIAMRALLPLLDLRARSRCWEIRNRDDKLVLRCRWRQLEVRRVAWRSDPHPRPAKGGAAPEPLHTLVLEPVTGYRKPEREALATLEPLNLSPVSRLAAHLYRHVGFDLEAGKKTVPQLGPDWPAAKAALEILRHQYRVMRLNEAGIIADLDSEFLHDFRVALRRSRAAMSRIKKVLPASAKHFRSQLADLARRSNRLRDLDVYLLQREEYRQMLPACLQEGLEPIFSVLAEERGREFKKLARWMKGAEYRRIMAKWGQFLASYEPWQAEDGVAVPANALAPVLPLAEEAIAAACLRLLEHGRAIGPDSPDEALHALRLDCKKLRYLFEFFATLFPSEEITPLINRTKKLQDNLGAFNDFFVQQEALRHFLAALGRGGTKHAAGLAAAAAAIGGLITRLSREQGRVRRDFAKTFKAFEGCGNRKKFCPEE</sequence>
<comment type="caution">
    <text evidence="2">The sequence shown here is derived from an EMBL/GenBank/DDBJ whole genome shotgun (WGS) entry which is preliminary data.</text>
</comment>
<dbReference type="SMART" id="SM00880">
    <property type="entry name" value="CHAD"/>
    <property type="match status" value="1"/>
</dbReference>
<dbReference type="EMBL" id="DSDS01000190">
    <property type="protein sequence ID" value="HET98699.1"/>
    <property type="molecule type" value="Genomic_DNA"/>
</dbReference>
<evidence type="ECO:0000259" key="1">
    <source>
        <dbReference type="PROSITE" id="PS51708"/>
    </source>
</evidence>
<dbReference type="PROSITE" id="PS51708">
    <property type="entry name" value="CHAD"/>
    <property type="match status" value="1"/>
</dbReference>
<dbReference type="InterPro" id="IPR007899">
    <property type="entry name" value="CHAD_dom"/>
</dbReference>
<reference evidence="2" key="1">
    <citation type="journal article" date="2020" name="mSystems">
        <title>Genome- and Community-Level Interaction Insights into Carbon Utilization and Element Cycling Functions of Hydrothermarchaeota in Hydrothermal Sediment.</title>
        <authorList>
            <person name="Zhou Z."/>
            <person name="Liu Y."/>
            <person name="Xu W."/>
            <person name="Pan J."/>
            <person name="Luo Z.H."/>
            <person name="Li M."/>
        </authorList>
    </citation>
    <scope>NUCLEOTIDE SEQUENCE [LARGE SCALE GENOMIC DNA]</scope>
    <source>
        <strain evidence="2">SpSt-1224</strain>
    </source>
</reference>
<dbReference type="InterPro" id="IPR038186">
    <property type="entry name" value="CHAD_dom_sf"/>
</dbReference>
<dbReference type="Proteomes" id="UP000885986">
    <property type="component" value="Unassembled WGS sequence"/>
</dbReference>
<dbReference type="Gene3D" id="1.40.20.10">
    <property type="entry name" value="CHAD domain"/>
    <property type="match status" value="1"/>
</dbReference>
<gene>
    <name evidence="2" type="ORF">ENN98_08495</name>
</gene>
<dbReference type="PANTHER" id="PTHR39339:SF1">
    <property type="entry name" value="CHAD DOMAIN-CONTAINING PROTEIN"/>
    <property type="match status" value="1"/>
</dbReference>
<dbReference type="Pfam" id="PF05235">
    <property type="entry name" value="CHAD"/>
    <property type="match status" value="1"/>
</dbReference>
<proteinExistence type="predicted"/>
<feature type="domain" description="CHAD" evidence="1">
    <location>
        <begin position="225"/>
        <end position="526"/>
    </location>
</feature>
<dbReference type="PANTHER" id="PTHR39339">
    <property type="entry name" value="SLR1444 PROTEIN"/>
    <property type="match status" value="1"/>
</dbReference>
<organism evidence="2">
    <name type="scientific">Desulfurivibrio alkaliphilus</name>
    <dbReference type="NCBI Taxonomy" id="427923"/>
    <lineage>
        <taxon>Bacteria</taxon>
        <taxon>Pseudomonadati</taxon>
        <taxon>Thermodesulfobacteriota</taxon>
        <taxon>Desulfobulbia</taxon>
        <taxon>Desulfobulbales</taxon>
        <taxon>Desulfobulbaceae</taxon>
        <taxon>Desulfurivibrio</taxon>
    </lineage>
</organism>
<accession>A0A7C2Y0J3</accession>
<protein>
    <submittedName>
        <fullName evidence="2">CHAD domain-containing protein</fullName>
    </submittedName>
</protein>